<dbReference type="RefSeq" id="XP_022308839.1">
    <property type="nucleotide sequence ID" value="XM_022453131.1"/>
</dbReference>
<accession>A0A8B8C165</accession>
<feature type="signal peptide" evidence="1">
    <location>
        <begin position="1"/>
        <end position="25"/>
    </location>
</feature>
<name>A0A8B8C165_CRAVI</name>
<organism evidence="2 3">
    <name type="scientific">Crassostrea virginica</name>
    <name type="common">Eastern oyster</name>
    <dbReference type="NCBI Taxonomy" id="6565"/>
    <lineage>
        <taxon>Eukaryota</taxon>
        <taxon>Metazoa</taxon>
        <taxon>Spiralia</taxon>
        <taxon>Lophotrochozoa</taxon>
        <taxon>Mollusca</taxon>
        <taxon>Bivalvia</taxon>
        <taxon>Autobranchia</taxon>
        <taxon>Pteriomorphia</taxon>
        <taxon>Ostreida</taxon>
        <taxon>Ostreoidea</taxon>
        <taxon>Ostreidae</taxon>
        <taxon>Crassostrea</taxon>
    </lineage>
</organism>
<keyword evidence="1" id="KW-0732">Signal</keyword>
<dbReference type="AlphaFoldDB" id="A0A8B8C165"/>
<sequence length="237" mass="26453">MKIIILQVVFFILMLNGSIISGSQCNSCIHVDVKGQPPEFLKGSDLISGSKCAKMEICNDSLVQGEVSKCVIYRGSGSLHFSPSSADKSKYLVNAEIIVRKCEKMENGVPSKCTSLQDDRIADFSHVFNSHTNGYAKDNFVDITFTGTRCIGDAYYRPMAPLAQNRNNKNYWPKNNNYGNKNGVKQWNTNKDWQKDFNDAADNWKWVGKIKKSGTTTSTSVSILTTIMTIMVTMMCL</sequence>
<dbReference type="GeneID" id="111114704"/>
<protein>
    <submittedName>
        <fullName evidence="3">Uncharacterized protein LOC111114704</fullName>
    </submittedName>
</protein>
<evidence type="ECO:0000313" key="2">
    <source>
        <dbReference type="Proteomes" id="UP000694844"/>
    </source>
</evidence>
<keyword evidence="2" id="KW-1185">Reference proteome</keyword>
<dbReference type="Proteomes" id="UP000694844">
    <property type="component" value="Chromosome 9"/>
</dbReference>
<proteinExistence type="predicted"/>
<reference evidence="3" key="1">
    <citation type="submission" date="2025-08" db="UniProtKB">
        <authorList>
            <consortium name="RefSeq"/>
        </authorList>
    </citation>
    <scope>IDENTIFICATION</scope>
    <source>
        <tissue evidence="3">Whole sample</tissue>
    </source>
</reference>
<dbReference type="KEGG" id="cvn:111114704"/>
<gene>
    <name evidence="3" type="primary">LOC111114704</name>
</gene>
<feature type="chain" id="PRO_5034950263" evidence="1">
    <location>
        <begin position="26"/>
        <end position="237"/>
    </location>
</feature>
<evidence type="ECO:0000256" key="1">
    <source>
        <dbReference type="SAM" id="SignalP"/>
    </source>
</evidence>
<evidence type="ECO:0000313" key="3">
    <source>
        <dbReference type="RefSeq" id="XP_022308839.1"/>
    </source>
</evidence>